<dbReference type="EMBL" id="JAPDPJ010000135">
    <property type="protein sequence ID" value="MCW3789592.1"/>
    <property type="molecule type" value="Genomic_DNA"/>
</dbReference>
<dbReference type="RefSeq" id="WP_301193140.1">
    <property type="nucleotide sequence ID" value="NZ_JAPDPJ010000135.1"/>
</dbReference>
<feature type="transmembrane region" description="Helical" evidence="1">
    <location>
        <begin position="89"/>
        <end position="107"/>
    </location>
</feature>
<keyword evidence="1" id="KW-1133">Transmembrane helix</keyword>
<gene>
    <name evidence="2" type="ORF">OM075_24240</name>
</gene>
<keyword evidence="3" id="KW-1185">Reference proteome</keyword>
<keyword evidence="1" id="KW-0472">Membrane</keyword>
<feature type="transmembrane region" description="Helical" evidence="1">
    <location>
        <begin position="50"/>
        <end position="68"/>
    </location>
</feature>
<evidence type="ECO:0000313" key="2">
    <source>
        <dbReference type="EMBL" id="MCW3789592.1"/>
    </source>
</evidence>
<organism evidence="2 3">
    <name type="scientific">Plebeiibacterium sediminum</name>
    <dbReference type="NCBI Taxonomy" id="2992112"/>
    <lineage>
        <taxon>Bacteria</taxon>
        <taxon>Pseudomonadati</taxon>
        <taxon>Bacteroidota</taxon>
        <taxon>Bacteroidia</taxon>
        <taxon>Marinilabiliales</taxon>
        <taxon>Marinilabiliaceae</taxon>
        <taxon>Plebeiibacterium</taxon>
    </lineage>
</organism>
<sequence>MENKKEEEFAKSILSNSKLNIENADFNKVVMNKIRRKNRKKILLHNLRNYSLIFVGIDLLIITLLRLLNIRITEMSGIISKLSLESMSAQLFLVYFVFLIVSIFIIVKFSENGYLYSKTDRFTE</sequence>
<protein>
    <submittedName>
        <fullName evidence="2">Uncharacterized protein</fullName>
    </submittedName>
</protein>
<evidence type="ECO:0000313" key="3">
    <source>
        <dbReference type="Proteomes" id="UP001209229"/>
    </source>
</evidence>
<reference evidence="2" key="1">
    <citation type="submission" date="2022-10" db="EMBL/GenBank/DDBJ databases">
        <authorList>
            <person name="Yu W.X."/>
        </authorList>
    </citation>
    <scope>NUCLEOTIDE SEQUENCE</scope>
    <source>
        <strain evidence="2">AAT</strain>
    </source>
</reference>
<accession>A0AAE3M9S2</accession>
<evidence type="ECO:0000256" key="1">
    <source>
        <dbReference type="SAM" id="Phobius"/>
    </source>
</evidence>
<keyword evidence="1" id="KW-0812">Transmembrane</keyword>
<comment type="caution">
    <text evidence="2">The sequence shown here is derived from an EMBL/GenBank/DDBJ whole genome shotgun (WGS) entry which is preliminary data.</text>
</comment>
<dbReference type="Proteomes" id="UP001209229">
    <property type="component" value="Unassembled WGS sequence"/>
</dbReference>
<dbReference type="AlphaFoldDB" id="A0AAE3M9S2"/>
<proteinExistence type="predicted"/>
<name>A0AAE3M9S2_9BACT</name>